<keyword evidence="2" id="KW-0178">Competence</keyword>
<keyword evidence="3" id="KW-1133">Transmembrane helix</keyword>
<name>A0A318TE69_9BACL</name>
<keyword evidence="5" id="KW-1185">Reference proteome</keyword>
<dbReference type="AlphaFoldDB" id="A0A318TE69"/>
<dbReference type="Gene3D" id="3.30.700.10">
    <property type="entry name" value="Glycoprotein, Type 4 Pilin"/>
    <property type="match status" value="1"/>
</dbReference>
<reference evidence="4 5" key="1">
    <citation type="submission" date="2018-06" db="EMBL/GenBank/DDBJ databases">
        <title>Genomic Encyclopedia of Archaeal and Bacterial Type Strains, Phase II (KMG-II): from individual species to whole genera.</title>
        <authorList>
            <person name="Goeker M."/>
        </authorList>
    </citation>
    <scope>NUCLEOTIDE SEQUENCE [LARGE SCALE GENOMIC DNA]</scope>
    <source>
        <strain evidence="4 5">KACC 16626</strain>
    </source>
</reference>
<feature type="transmembrane region" description="Helical" evidence="3">
    <location>
        <begin position="20"/>
        <end position="41"/>
    </location>
</feature>
<evidence type="ECO:0000256" key="1">
    <source>
        <dbReference type="ARBA" id="ARBA00004241"/>
    </source>
</evidence>
<dbReference type="NCBIfam" id="TIGR02532">
    <property type="entry name" value="IV_pilin_GFxxxE"/>
    <property type="match status" value="1"/>
</dbReference>
<dbReference type="InterPro" id="IPR045584">
    <property type="entry name" value="Pilin-like"/>
</dbReference>
<comment type="subcellular location">
    <subcellularLocation>
        <location evidence="1">Cell surface</location>
    </subcellularLocation>
</comment>
<dbReference type="RefSeq" id="WP_181418101.1">
    <property type="nucleotide sequence ID" value="NZ_PYWJ01000004.1"/>
</dbReference>
<dbReference type="InterPro" id="IPR012902">
    <property type="entry name" value="N_methyl_site"/>
</dbReference>
<sequence>MRISNEILKSKIDTKGYTLIELIAVLVLLGVIALIAILSVAKRIEKAKEEVCKSYRMEISQTYKLQLQFDDLEHNEISFNTYLLEIDGTPCPENGKLVYKDGVILCNIHSEVNDFDYKDENDVIPFL</sequence>
<keyword evidence="3" id="KW-0812">Transmembrane</keyword>
<proteinExistence type="predicted"/>
<comment type="caution">
    <text evidence="4">The sequence shown here is derived from an EMBL/GenBank/DDBJ whole genome shotgun (WGS) entry which is preliminary data.</text>
</comment>
<protein>
    <submittedName>
        <fullName evidence="4">Prepilin-type N-terminal cleavage/methylation domain-containing protein</fullName>
    </submittedName>
</protein>
<evidence type="ECO:0000313" key="4">
    <source>
        <dbReference type="EMBL" id="PYF03262.1"/>
    </source>
</evidence>
<dbReference type="Proteomes" id="UP000247416">
    <property type="component" value="Unassembled WGS sequence"/>
</dbReference>
<organism evidence="4 5">
    <name type="scientific">Ureibacillus chungkukjangi</name>
    <dbReference type="NCBI Taxonomy" id="1202712"/>
    <lineage>
        <taxon>Bacteria</taxon>
        <taxon>Bacillati</taxon>
        <taxon>Bacillota</taxon>
        <taxon>Bacilli</taxon>
        <taxon>Bacillales</taxon>
        <taxon>Caryophanaceae</taxon>
        <taxon>Ureibacillus</taxon>
    </lineage>
</organism>
<dbReference type="SUPFAM" id="SSF54523">
    <property type="entry name" value="Pili subunits"/>
    <property type="match status" value="1"/>
</dbReference>
<dbReference type="PROSITE" id="PS00409">
    <property type="entry name" value="PROKAR_NTER_METHYL"/>
    <property type="match status" value="1"/>
</dbReference>
<gene>
    <name evidence="4" type="ORF">BJ095_13212</name>
</gene>
<evidence type="ECO:0000313" key="5">
    <source>
        <dbReference type="Proteomes" id="UP000247416"/>
    </source>
</evidence>
<accession>A0A318TE69</accession>
<dbReference type="GO" id="GO:0030420">
    <property type="term" value="P:establishment of competence for transformation"/>
    <property type="evidence" value="ECO:0007669"/>
    <property type="project" value="UniProtKB-KW"/>
</dbReference>
<keyword evidence="3" id="KW-0472">Membrane</keyword>
<evidence type="ECO:0000256" key="2">
    <source>
        <dbReference type="ARBA" id="ARBA00023287"/>
    </source>
</evidence>
<evidence type="ECO:0000256" key="3">
    <source>
        <dbReference type="SAM" id="Phobius"/>
    </source>
</evidence>
<dbReference type="Pfam" id="PF07963">
    <property type="entry name" value="N_methyl"/>
    <property type="match status" value="1"/>
</dbReference>
<dbReference type="GO" id="GO:0009986">
    <property type="term" value="C:cell surface"/>
    <property type="evidence" value="ECO:0007669"/>
    <property type="project" value="UniProtKB-SubCell"/>
</dbReference>
<dbReference type="EMBL" id="QJTJ01000032">
    <property type="protein sequence ID" value="PYF03262.1"/>
    <property type="molecule type" value="Genomic_DNA"/>
</dbReference>